<keyword evidence="1" id="KW-0732">Signal</keyword>
<name>A0A1A7XV14_9TELE</name>
<feature type="non-terminal residue" evidence="2">
    <location>
        <position position="85"/>
    </location>
</feature>
<sequence>HGVCVVLFFFDISVSEMSRLCLCVTTTVEPRQHLDHGSFKFYGTNTLPAQVWSHLSVMVPHTASVCSNEDISDSESSSLMETLVH</sequence>
<accession>A0A1A7XV14</accession>
<evidence type="ECO:0000256" key="1">
    <source>
        <dbReference type="SAM" id="SignalP"/>
    </source>
</evidence>
<proteinExistence type="predicted"/>
<protein>
    <submittedName>
        <fullName evidence="2">Epsin 2</fullName>
    </submittedName>
</protein>
<dbReference type="EMBL" id="HADW01020225">
    <property type="protein sequence ID" value="SBP21625.1"/>
    <property type="molecule type" value="Transcribed_RNA"/>
</dbReference>
<feature type="non-terminal residue" evidence="2">
    <location>
        <position position="1"/>
    </location>
</feature>
<reference evidence="2" key="1">
    <citation type="submission" date="2016-05" db="EMBL/GenBank/DDBJ databases">
        <authorList>
            <person name="Lavstsen T."/>
            <person name="Jespersen J.S."/>
        </authorList>
    </citation>
    <scope>NUCLEOTIDE SEQUENCE</scope>
    <source>
        <tissue evidence="2">Brain</tissue>
    </source>
</reference>
<feature type="signal peptide" evidence="1">
    <location>
        <begin position="1"/>
        <end position="23"/>
    </location>
</feature>
<dbReference type="AlphaFoldDB" id="A0A1A7XV14"/>
<organism evidence="2">
    <name type="scientific">Iconisemion striatum</name>
    <dbReference type="NCBI Taxonomy" id="60296"/>
    <lineage>
        <taxon>Eukaryota</taxon>
        <taxon>Metazoa</taxon>
        <taxon>Chordata</taxon>
        <taxon>Craniata</taxon>
        <taxon>Vertebrata</taxon>
        <taxon>Euteleostomi</taxon>
        <taxon>Actinopterygii</taxon>
        <taxon>Neopterygii</taxon>
        <taxon>Teleostei</taxon>
        <taxon>Neoteleostei</taxon>
        <taxon>Acanthomorphata</taxon>
        <taxon>Ovalentaria</taxon>
        <taxon>Atherinomorphae</taxon>
        <taxon>Cyprinodontiformes</taxon>
        <taxon>Nothobranchiidae</taxon>
        <taxon>Iconisemion</taxon>
    </lineage>
</organism>
<gene>
    <name evidence="2" type="primary">EPN2</name>
</gene>
<feature type="chain" id="PRO_5008363468" evidence="1">
    <location>
        <begin position="24"/>
        <end position="85"/>
    </location>
</feature>
<evidence type="ECO:0000313" key="2">
    <source>
        <dbReference type="EMBL" id="SBP21625.1"/>
    </source>
</evidence>
<reference evidence="2" key="2">
    <citation type="submission" date="2016-06" db="EMBL/GenBank/DDBJ databases">
        <title>The genome of a short-lived fish provides insights into sex chromosome evolution and the genetic control of aging.</title>
        <authorList>
            <person name="Reichwald K."/>
            <person name="Felder M."/>
            <person name="Petzold A."/>
            <person name="Koch P."/>
            <person name="Groth M."/>
            <person name="Platzer M."/>
        </authorList>
    </citation>
    <scope>NUCLEOTIDE SEQUENCE</scope>
    <source>
        <tissue evidence="2">Brain</tissue>
    </source>
</reference>